<accession>A0AAF0E1Y9</accession>
<dbReference type="EC" id="3.1.4.3" evidence="3"/>
<evidence type="ECO:0000313" key="3">
    <source>
        <dbReference type="EMBL" id="WFD04291.1"/>
    </source>
</evidence>
<dbReference type="PANTHER" id="PTHR31956">
    <property type="entry name" value="NON-SPECIFIC PHOSPHOLIPASE C4-RELATED"/>
    <property type="match status" value="1"/>
</dbReference>
<dbReference type="Proteomes" id="UP001214603">
    <property type="component" value="Chromosome 7"/>
</dbReference>
<evidence type="ECO:0000256" key="1">
    <source>
        <dbReference type="ARBA" id="ARBA00022801"/>
    </source>
</evidence>
<organism evidence="3 4">
    <name type="scientific">Malassezia obtusa</name>
    <dbReference type="NCBI Taxonomy" id="76774"/>
    <lineage>
        <taxon>Eukaryota</taxon>
        <taxon>Fungi</taxon>
        <taxon>Dikarya</taxon>
        <taxon>Basidiomycota</taxon>
        <taxon>Ustilaginomycotina</taxon>
        <taxon>Malasseziomycetes</taxon>
        <taxon>Malasseziales</taxon>
        <taxon>Malasseziaceae</taxon>
        <taxon>Malassezia</taxon>
    </lineage>
</organism>
<dbReference type="EMBL" id="CP119940">
    <property type="protein sequence ID" value="WFD04291.1"/>
    <property type="molecule type" value="Genomic_DNA"/>
</dbReference>
<dbReference type="Gene3D" id="3.40.720.10">
    <property type="entry name" value="Alkaline Phosphatase, subunit A"/>
    <property type="match status" value="2"/>
</dbReference>
<evidence type="ECO:0000256" key="2">
    <source>
        <dbReference type="SAM" id="SignalP"/>
    </source>
</evidence>
<protein>
    <submittedName>
        <fullName evidence="3">Phospholipase C</fullName>
        <ecNumber evidence="3">3.1.4.3</ecNumber>
    </submittedName>
</protein>
<dbReference type="AlphaFoldDB" id="A0AAF0E1Y9"/>
<dbReference type="InterPro" id="IPR007312">
    <property type="entry name" value="Phosphoesterase"/>
</dbReference>
<keyword evidence="1 3" id="KW-0378">Hydrolase</keyword>
<keyword evidence="2" id="KW-0732">Signal</keyword>
<gene>
    <name evidence="3" type="ORF">MOBT1_002997</name>
</gene>
<feature type="chain" id="PRO_5041979601" evidence="2">
    <location>
        <begin position="25"/>
        <end position="641"/>
    </location>
</feature>
<proteinExistence type="predicted"/>
<sequence length="641" mass="72236">MARLSFWSAFVAAAALASLSPASADENGLKQIKHIVLFMQENRAFDHYFGTMEGVRGFQDPNAHVSKNTGKSVFHQPVNQSVKQDKPPKNVTELMPWYLNHQGGDWKDRTQCMMTGSNMWLPNHAAWNKGEIDQWAIANTPYSIGYYRRDDLPIHFGLAGNFTVADSYYESIIASTDPNRVSWFSGTINLNGSATGGDPWEKGGPILENNRDPTCMTGKDGRPYSCRPMTWKTVPEYLQESDISFQFYQDFDNFGCDTLVQWKQYQEAAAKKTPLARHAVGYPGLEKFYKDAEEGNLPEVSYIIPPAYLSEHPPYRPYDGAWLQRKVAEAVMNGKNWNNTALLVSYDETGGWADHVMGPHPPKDAQGEWMPDPFNTSAGLTPTGPGFRLPFYIISPWTRNGGVFTEHAAHESQILFLEEWAKAHGKPFHTKAINPWRREHLSNLVKAFDFSSHDSRKLELENIPTAHKDPITGEYNGAWVCQLRYRNKVQPKVPYGEQEESEALRVEKGYKPTRGDLSEGRYLAFEANGHALSHNDDKLSSSKAKKQHNGKDQLFVIHWQGTNPRDNRFKVSTTGNHPRYITSSLKFTNSKDNAAEFAFVDLGNGKGYTITDVHSKKQISLGHDGKVSHGKGTFKVYSVTK</sequence>
<dbReference type="InterPro" id="IPR017850">
    <property type="entry name" value="Alkaline_phosphatase_core_sf"/>
</dbReference>
<evidence type="ECO:0000313" key="4">
    <source>
        <dbReference type="Proteomes" id="UP001214603"/>
    </source>
</evidence>
<dbReference type="PANTHER" id="PTHR31956:SF1">
    <property type="entry name" value="NON-SPECIFIC PHOSPHOLIPASE C1"/>
    <property type="match status" value="1"/>
</dbReference>
<feature type="signal peptide" evidence="2">
    <location>
        <begin position="1"/>
        <end position="24"/>
    </location>
</feature>
<dbReference type="CDD" id="cd16014">
    <property type="entry name" value="PLC"/>
    <property type="match status" value="1"/>
</dbReference>
<keyword evidence="4" id="KW-1185">Reference proteome</keyword>
<reference evidence="3" key="1">
    <citation type="submission" date="2023-03" db="EMBL/GenBank/DDBJ databases">
        <title>Mating type loci evolution in Malassezia.</title>
        <authorList>
            <person name="Coelho M.A."/>
        </authorList>
    </citation>
    <scope>NUCLEOTIDE SEQUENCE</scope>
    <source>
        <strain evidence="3">CBS 7876</strain>
    </source>
</reference>
<dbReference type="GO" id="GO:0034480">
    <property type="term" value="F:phosphatidylcholine phospholipase C activity"/>
    <property type="evidence" value="ECO:0007669"/>
    <property type="project" value="UniProtKB-EC"/>
</dbReference>
<name>A0AAF0E1Y9_9BASI</name>
<dbReference type="Pfam" id="PF04185">
    <property type="entry name" value="Phosphoesterase"/>
    <property type="match status" value="1"/>
</dbReference>